<organism evidence="4 5">
    <name type="scientific">Salvia divinorum</name>
    <name type="common">Maria pastora</name>
    <name type="synonym">Diviner's sage</name>
    <dbReference type="NCBI Taxonomy" id="28513"/>
    <lineage>
        <taxon>Eukaryota</taxon>
        <taxon>Viridiplantae</taxon>
        <taxon>Streptophyta</taxon>
        <taxon>Embryophyta</taxon>
        <taxon>Tracheophyta</taxon>
        <taxon>Spermatophyta</taxon>
        <taxon>Magnoliopsida</taxon>
        <taxon>eudicotyledons</taxon>
        <taxon>Gunneridae</taxon>
        <taxon>Pentapetalae</taxon>
        <taxon>asterids</taxon>
        <taxon>lamiids</taxon>
        <taxon>Lamiales</taxon>
        <taxon>Lamiaceae</taxon>
        <taxon>Nepetoideae</taxon>
        <taxon>Mentheae</taxon>
        <taxon>Salviinae</taxon>
        <taxon>Salvia</taxon>
        <taxon>Salvia subgen. Calosphace</taxon>
    </lineage>
</organism>
<evidence type="ECO:0000259" key="3">
    <source>
        <dbReference type="SMART" id="SM00656"/>
    </source>
</evidence>
<dbReference type="EMBL" id="JBEAFC010000006">
    <property type="protein sequence ID" value="KAL1553188.1"/>
    <property type="molecule type" value="Genomic_DNA"/>
</dbReference>
<sequence length="157" mass="16915">MPSGNTDIRSSPTHVVHRGKSDGDGISIFGLRHIWIDHCTLSHYTDGLVDIIMGSTAITVSNNYFSDHNEVMLLGHDDKYLPDSGMQVTIALNRFGEGLVQRMPRKMYAIGGSAGPTVNSEDNRFTAPADPSAKEVTRHEDTSEGDGPTGIGGRMGT</sequence>
<protein>
    <submittedName>
        <fullName evidence="4">Pectate lyase</fullName>
        <ecNumber evidence="4">4.2.2.2</ecNumber>
    </submittedName>
</protein>
<accession>A0ABD1HCF6</accession>
<dbReference type="Proteomes" id="UP001567538">
    <property type="component" value="Unassembled WGS sequence"/>
</dbReference>
<dbReference type="GO" id="GO:0030570">
    <property type="term" value="F:pectate lyase activity"/>
    <property type="evidence" value="ECO:0007669"/>
    <property type="project" value="UniProtKB-EC"/>
</dbReference>
<dbReference type="InterPro" id="IPR002022">
    <property type="entry name" value="Pec_lyase"/>
</dbReference>
<dbReference type="InterPro" id="IPR045032">
    <property type="entry name" value="PEL"/>
</dbReference>
<keyword evidence="5" id="KW-1185">Reference proteome</keyword>
<feature type="compositionally biased region" description="Basic and acidic residues" evidence="2">
    <location>
        <begin position="132"/>
        <end position="142"/>
    </location>
</feature>
<gene>
    <name evidence="4" type="ORF">AAHA92_13895</name>
</gene>
<dbReference type="SUPFAM" id="SSF51126">
    <property type="entry name" value="Pectin lyase-like"/>
    <property type="match status" value="1"/>
</dbReference>
<dbReference type="PANTHER" id="PTHR31683:SF11">
    <property type="entry name" value="PECTATE LYASE"/>
    <property type="match status" value="1"/>
</dbReference>
<proteinExistence type="predicted"/>
<dbReference type="SMART" id="SM00656">
    <property type="entry name" value="Amb_all"/>
    <property type="match status" value="1"/>
</dbReference>
<feature type="domain" description="Pectate lyase" evidence="3">
    <location>
        <begin position="3"/>
        <end position="131"/>
    </location>
</feature>
<feature type="compositionally biased region" description="Gly residues" evidence="2">
    <location>
        <begin position="147"/>
        <end position="157"/>
    </location>
</feature>
<feature type="region of interest" description="Disordered" evidence="2">
    <location>
        <begin position="113"/>
        <end position="157"/>
    </location>
</feature>
<keyword evidence="1 4" id="KW-0456">Lyase</keyword>
<dbReference type="InterPro" id="IPR011050">
    <property type="entry name" value="Pectin_lyase_fold/virulence"/>
</dbReference>
<reference evidence="4 5" key="1">
    <citation type="submission" date="2024-06" db="EMBL/GenBank/DDBJ databases">
        <title>A chromosome level genome sequence of Diviner's sage (Salvia divinorum).</title>
        <authorList>
            <person name="Ford S.A."/>
            <person name="Ro D.-K."/>
            <person name="Ness R.W."/>
            <person name="Phillips M.A."/>
        </authorList>
    </citation>
    <scope>NUCLEOTIDE SEQUENCE [LARGE SCALE GENOMIC DNA]</scope>
    <source>
        <strain evidence="4">SAF-2024a</strain>
        <tissue evidence="4">Leaf</tissue>
    </source>
</reference>
<dbReference type="Pfam" id="PF00544">
    <property type="entry name" value="Pectate_lyase_4"/>
    <property type="match status" value="1"/>
</dbReference>
<dbReference type="AlphaFoldDB" id="A0ABD1HCF6"/>
<name>A0ABD1HCF6_SALDI</name>
<dbReference type="PANTHER" id="PTHR31683">
    <property type="entry name" value="PECTATE LYASE 18-RELATED"/>
    <property type="match status" value="1"/>
</dbReference>
<evidence type="ECO:0000313" key="4">
    <source>
        <dbReference type="EMBL" id="KAL1553188.1"/>
    </source>
</evidence>
<dbReference type="InterPro" id="IPR012334">
    <property type="entry name" value="Pectin_lyas_fold"/>
</dbReference>
<evidence type="ECO:0000256" key="1">
    <source>
        <dbReference type="ARBA" id="ARBA00023239"/>
    </source>
</evidence>
<comment type="caution">
    <text evidence="4">The sequence shown here is derived from an EMBL/GenBank/DDBJ whole genome shotgun (WGS) entry which is preliminary data.</text>
</comment>
<evidence type="ECO:0000313" key="5">
    <source>
        <dbReference type="Proteomes" id="UP001567538"/>
    </source>
</evidence>
<evidence type="ECO:0000256" key="2">
    <source>
        <dbReference type="SAM" id="MobiDB-lite"/>
    </source>
</evidence>
<dbReference type="Gene3D" id="2.160.20.10">
    <property type="entry name" value="Single-stranded right-handed beta-helix, Pectin lyase-like"/>
    <property type="match status" value="1"/>
</dbReference>
<dbReference type="EC" id="4.2.2.2" evidence="4"/>